<sequence length="117" mass="12085">MNPRPSPSKSIPAPPDGPRPAEPASPPAAVGVPKGAARQGVPSALRPDPHRPDGRYPVAWLTITASRGAFPTATSTCACGRDRSAVGHAKVHALIADHTAHREVCPLRNPQEGRAAA</sequence>
<gene>
    <name evidence="2" type="ORF">ACKI18_28945</name>
</gene>
<name>A0ABW9HX80_9ACTN</name>
<dbReference type="EMBL" id="JBJVNI010000016">
    <property type="protein sequence ID" value="MFM9612727.1"/>
    <property type="molecule type" value="Genomic_DNA"/>
</dbReference>
<evidence type="ECO:0000313" key="3">
    <source>
        <dbReference type="Proteomes" id="UP001631957"/>
    </source>
</evidence>
<comment type="caution">
    <text evidence="2">The sequence shown here is derived from an EMBL/GenBank/DDBJ whole genome shotgun (WGS) entry which is preliminary data.</text>
</comment>
<protein>
    <submittedName>
        <fullName evidence="2">Uncharacterized protein</fullName>
    </submittedName>
</protein>
<keyword evidence="3" id="KW-1185">Reference proteome</keyword>
<accession>A0ABW9HX80</accession>
<dbReference type="Proteomes" id="UP001631957">
    <property type="component" value="Unassembled WGS sequence"/>
</dbReference>
<reference evidence="2 3" key="1">
    <citation type="submission" date="2024-12" db="EMBL/GenBank/DDBJ databases">
        <title>Forecasting of Potato common scab and diversities of Pathogenic streptomyces spp. in china.</title>
        <authorList>
            <person name="Handique U."/>
            <person name="Wu J."/>
        </authorList>
    </citation>
    <scope>NUCLEOTIDE SEQUENCE [LARGE SCALE GENOMIC DNA]</scope>
    <source>
        <strain evidence="2 3">ZRIMU1530</strain>
    </source>
</reference>
<feature type="compositionally biased region" description="Low complexity" evidence="1">
    <location>
        <begin position="27"/>
        <end position="37"/>
    </location>
</feature>
<feature type="region of interest" description="Disordered" evidence="1">
    <location>
        <begin position="1"/>
        <end position="56"/>
    </location>
</feature>
<organism evidence="2 3">
    <name type="scientific">Streptomyces niveiscabiei</name>
    <dbReference type="NCBI Taxonomy" id="164115"/>
    <lineage>
        <taxon>Bacteria</taxon>
        <taxon>Bacillati</taxon>
        <taxon>Actinomycetota</taxon>
        <taxon>Actinomycetes</taxon>
        <taxon>Kitasatosporales</taxon>
        <taxon>Streptomycetaceae</taxon>
        <taxon>Streptomyces</taxon>
    </lineage>
</organism>
<feature type="compositionally biased region" description="Pro residues" evidence="1">
    <location>
        <begin position="1"/>
        <end position="26"/>
    </location>
</feature>
<evidence type="ECO:0000256" key="1">
    <source>
        <dbReference type="SAM" id="MobiDB-lite"/>
    </source>
</evidence>
<dbReference type="RefSeq" id="WP_409134773.1">
    <property type="nucleotide sequence ID" value="NZ_JBJVNI010000016.1"/>
</dbReference>
<proteinExistence type="predicted"/>
<evidence type="ECO:0000313" key="2">
    <source>
        <dbReference type="EMBL" id="MFM9612727.1"/>
    </source>
</evidence>